<keyword evidence="3" id="KW-1185">Reference proteome</keyword>
<dbReference type="InterPro" id="IPR024079">
    <property type="entry name" value="MetalloPept_cat_dom_sf"/>
</dbReference>
<accession>A0ABD2QNU5</accession>
<dbReference type="PANTHER" id="PTHR11804:SF84">
    <property type="entry name" value="SACCHAROLYSIN"/>
    <property type="match status" value="1"/>
</dbReference>
<evidence type="ECO:0000313" key="3">
    <source>
        <dbReference type="Proteomes" id="UP001626550"/>
    </source>
</evidence>
<organism evidence="2 3">
    <name type="scientific">Cichlidogyrus casuarinus</name>
    <dbReference type="NCBI Taxonomy" id="1844966"/>
    <lineage>
        <taxon>Eukaryota</taxon>
        <taxon>Metazoa</taxon>
        <taxon>Spiralia</taxon>
        <taxon>Lophotrochozoa</taxon>
        <taxon>Platyhelminthes</taxon>
        <taxon>Monogenea</taxon>
        <taxon>Monopisthocotylea</taxon>
        <taxon>Dactylogyridea</taxon>
        <taxon>Ancyrocephalidae</taxon>
        <taxon>Cichlidogyrus</taxon>
    </lineage>
</organism>
<dbReference type="Gene3D" id="1.10.1370.10">
    <property type="entry name" value="Neurolysin, domain 3"/>
    <property type="match status" value="2"/>
</dbReference>
<protein>
    <submittedName>
        <fullName evidence="2">Uncharacterized protein</fullName>
    </submittedName>
</protein>
<dbReference type="SUPFAM" id="SSF55486">
    <property type="entry name" value="Metalloproteases ('zincins'), catalytic domain"/>
    <property type="match status" value="1"/>
</dbReference>
<name>A0ABD2QNU5_9PLAT</name>
<dbReference type="AlphaFoldDB" id="A0ABD2QNU5"/>
<proteinExistence type="predicted"/>
<dbReference type="PANTHER" id="PTHR11804">
    <property type="entry name" value="PROTEASE M3 THIMET OLIGOPEPTIDASE-RELATED"/>
    <property type="match status" value="1"/>
</dbReference>
<evidence type="ECO:0000313" key="2">
    <source>
        <dbReference type="EMBL" id="KAL3321195.1"/>
    </source>
</evidence>
<evidence type="ECO:0000256" key="1">
    <source>
        <dbReference type="SAM" id="MobiDB-lite"/>
    </source>
</evidence>
<gene>
    <name evidence="2" type="ORF">Ciccas_000115</name>
</gene>
<feature type="region of interest" description="Disordered" evidence="1">
    <location>
        <begin position="768"/>
        <end position="788"/>
    </location>
</feature>
<reference evidence="2 3" key="1">
    <citation type="submission" date="2024-11" db="EMBL/GenBank/DDBJ databases">
        <title>Adaptive evolution of stress response genes in parasites aligns with host niche diversity.</title>
        <authorList>
            <person name="Hahn C."/>
            <person name="Resl P."/>
        </authorList>
    </citation>
    <scope>NUCLEOTIDE SEQUENCE [LARGE SCALE GENOMIC DNA]</scope>
    <source>
        <strain evidence="2">EGGRZ-B1_66</strain>
        <tissue evidence="2">Body</tissue>
    </source>
</reference>
<dbReference type="InterPro" id="IPR024077">
    <property type="entry name" value="Neurolysin/TOP_dom2"/>
</dbReference>
<dbReference type="InterPro" id="IPR045090">
    <property type="entry name" value="Pept_M3A_M3B"/>
</dbReference>
<dbReference type="EMBL" id="JBJKFK010000006">
    <property type="protein sequence ID" value="KAL3321195.1"/>
    <property type="molecule type" value="Genomic_DNA"/>
</dbReference>
<comment type="caution">
    <text evidence="2">The sequence shown here is derived from an EMBL/GenBank/DDBJ whole genome shotgun (WGS) entry which is preliminary data.</text>
</comment>
<sequence>MEMEKLSEAQMDKDFNTQDAMEFIEKAVELSVALEEKFSIFKSSGTFNNDVMLNLICGRLHNKISKAKFGNLLANPVVYTVLCRLYESMTDLKPHQAKLVRDLLACSSLAGTGYGVTTHDIRSTVLFQDLPKHIRQAYFPTSYLNASIRRDKQRFENFVDRLSLLQFDFNRLVLATSVASSISSRHTSAHEGLSVSPAQSANLSLALELQPVSELDLASSAPNWLPITLGGSSLGGHIIGMNLDLSDDSSANLLLRHCINRELRSFIWKNMNNRASLDTFGGSAQHASTNSLIDDIRRCAQNGTASLSLQDKPKDYLHAIWQATKATARVPKSPQWLVDEVLEPLRESLSPQAHAEWALLKEWSKGQLDINDGVQQWDIDYAIEQFNYFHSIKPGGTLQRNSNTAFIHSVDSILPKIIQLFSYFFPDLNLELASSGVCSKLLSPQVSAFCRVIKVTEKSSSQLIGEVLLDLVNREKKGNFIGFSVPGSLTGRSNGQPAIAAVVAKLKHEDPEVANSSERLFSEQLLTLENALSICGSVATCLQHVTNRNPYYSHFGMFTSPICTSNCLPLVPQQSATSDLRSMLLDVSQYMFAPMLRTDNEIQQPQRVEKESVLQKKIERIIALPMMKLLMEARFDLALWSEDYREVPWKRVLQEMCEEHLPYKLDEHSAALNWPCSARHLFGTQAAPGTIYFQVLRHVLSQDVIAALNQVNGGLITNFDNPNLQAMLPVFCELLVRDAGFLSPNEAFEQFMGRQPDVKHLQQTIQNHAAGAAEGDPHQKSPHLSLLH</sequence>
<dbReference type="Gene3D" id="3.40.390.10">
    <property type="entry name" value="Collagenase (Catalytic Domain)"/>
    <property type="match status" value="1"/>
</dbReference>
<dbReference type="Proteomes" id="UP001626550">
    <property type="component" value="Unassembled WGS sequence"/>
</dbReference>